<dbReference type="AlphaFoldDB" id="A0A1K1RJ93"/>
<evidence type="ECO:0000313" key="3">
    <source>
        <dbReference type="Proteomes" id="UP000182248"/>
    </source>
</evidence>
<keyword evidence="1" id="KW-0732">Signal</keyword>
<name>A0A1K1RJ93_9FLAO</name>
<dbReference type="EMBL" id="FPJE01000026">
    <property type="protein sequence ID" value="SFW71766.1"/>
    <property type="molecule type" value="Genomic_DNA"/>
</dbReference>
<evidence type="ECO:0000313" key="2">
    <source>
        <dbReference type="EMBL" id="SFW71766.1"/>
    </source>
</evidence>
<reference evidence="2 3" key="1">
    <citation type="submission" date="2016-11" db="EMBL/GenBank/DDBJ databases">
        <authorList>
            <person name="Jaros S."/>
            <person name="Januszkiewicz K."/>
            <person name="Wedrychowicz H."/>
        </authorList>
    </citation>
    <scope>NUCLEOTIDE SEQUENCE [LARGE SCALE GENOMIC DNA]</scope>
    <source>
        <strain evidence="2 3">CGMCC 1.12145</strain>
    </source>
</reference>
<proteinExistence type="predicted"/>
<feature type="chain" id="PRO_5012882453" evidence="1">
    <location>
        <begin position="21"/>
        <end position="206"/>
    </location>
</feature>
<organism evidence="2 3">
    <name type="scientific">Sinomicrobium oceani</name>
    <dbReference type="NCBI Taxonomy" id="1150368"/>
    <lineage>
        <taxon>Bacteria</taxon>
        <taxon>Pseudomonadati</taxon>
        <taxon>Bacteroidota</taxon>
        <taxon>Flavobacteriia</taxon>
        <taxon>Flavobacteriales</taxon>
        <taxon>Flavobacteriaceae</taxon>
        <taxon>Sinomicrobium</taxon>
    </lineage>
</organism>
<sequence length="206" mass="23649">MYVKLLLAGILSFFSLSNYAQEDPPQHILPGELQIKIAVMAAPEAFRENATVLGYDPQGELIELRKGSNDYICLAPDYRRPQYFASYCYPKSLEPMMKRGRELIAEGKRRDRDKIRAREIEEGKLSFPKQPTTLYGYWGTLDSLNRETGEMADAKRRYVIYIPFAKAEDLGLSNKPNNLGMPWLMDEGTYKAHIMITPPMDHKHGR</sequence>
<keyword evidence="3" id="KW-1185">Reference proteome</keyword>
<gene>
    <name evidence="2" type="ORF">SAMN02927921_03597</name>
</gene>
<dbReference type="RefSeq" id="WP_072318845.1">
    <property type="nucleotide sequence ID" value="NZ_FPJE01000026.1"/>
</dbReference>
<feature type="signal peptide" evidence="1">
    <location>
        <begin position="1"/>
        <end position="20"/>
    </location>
</feature>
<dbReference type="OrthoDB" id="9793669at2"/>
<dbReference type="Proteomes" id="UP000182248">
    <property type="component" value="Unassembled WGS sequence"/>
</dbReference>
<accession>A0A1K1RJ93</accession>
<protein>
    <submittedName>
        <fullName evidence="2">Uncharacterized protein</fullName>
    </submittedName>
</protein>
<evidence type="ECO:0000256" key="1">
    <source>
        <dbReference type="SAM" id="SignalP"/>
    </source>
</evidence>